<feature type="domain" description="Integrator complex subunit 3 N-terminal" evidence="6">
    <location>
        <begin position="45"/>
        <end position="454"/>
    </location>
</feature>
<evidence type="ECO:0000256" key="5">
    <source>
        <dbReference type="ARBA" id="ARBA00023242"/>
    </source>
</evidence>
<dbReference type="InterPro" id="IPR045334">
    <property type="entry name" value="INTS3"/>
</dbReference>
<evidence type="ECO:0000313" key="9">
    <source>
        <dbReference type="Proteomes" id="UP001168098"/>
    </source>
</evidence>
<evidence type="ECO:0000256" key="4">
    <source>
        <dbReference type="ARBA" id="ARBA00022490"/>
    </source>
</evidence>
<feature type="domain" description="Ints3-like C-terminal" evidence="7">
    <location>
        <begin position="732"/>
        <end position="952"/>
    </location>
</feature>
<keyword evidence="9" id="KW-1185">Reference proteome</keyword>
<dbReference type="PANTHER" id="PTHR13587:SF7">
    <property type="entry name" value="INTEGRATOR COMPLEX SUBUNIT 3"/>
    <property type="match status" value="1"/>
</dbReference>
<comment type="subcellular location">
    <subcellularLocation>
        <location evidence="2">Cytoplasm</location>
    </subcellularLocation>
    <subcellularLocation>
        <location evidence="1">Nucleus</location>
    </subcellularLocation>
</comment>
<reference evidence="8 9" key="1">
    <citation type="journal article" date="2023" name="BMC Biotechnol.">
        <title>Vitis rotundifolia cv Carlos genome sequencing.</title>
        <authorList>
            <person name="Huff M."/>
            <person name="Hulse-Kemp A."/>
            <person name="Scheffler B."/>
            <person name="Youngblood R."/>
            <person name="Simpson S."/>
            <person name="Babiker E."/>
            <person name="Staton M."/>
        </authorList>
    </citation>
    <scope>NUCLEOTIDE SEQUENCE [LARGE SCALE GENOMIC DNA]</scope>
    <source>
        <tissue evidence="8">Leaf</tissue>
    </source>
</reference>
<dbReference type="AlphaFoldDB" id="A0AA39DXK3"/>
<keyword evidence="5" id="KW-0539">Nucleus</keyword>
<keyword evidence="4" id="KW-0963">Cytoplasm</keyword>
<comment type="caution">
    <text evidence="8">The sequence shown here is derived from an EMBL/GenBank/DDBJ whole genome shotgun (WGS) entry which is preliminary data.</text>
</comment>
<dbReference type="Proteomes" id="UP001168098">
    <property type="component" value="Unassembled WGS sequence"/>
</dbReference>
<dbReference type="InterPro" id="IPR056518">
    <property type="entry name" value="HEAT_Ints3_C"/>
</dbReference>
<dbReference type="Pfam" id="PF24566">
    <property type="entry name" value="HEAT_Ints3_C"/>
    <property type="match status" value="1"/>
</dbReference>
<name>A0AA39DXK3_VITRO</name>
<evidence type="ECO:0000256" key="3">
    <source>
        <dbReference type="ARBA" id="ARBA00006130"/>
    </source>
</evidence>
<dbReference type="EMBL" id="JARBHA010000006">
    <property type="protein sequence ID" value="KAJ9699175.1"/>
    <property type="molecule type" value="Genomic_DNA"/>
</dbReference>
<dbReference type="PANTHER" id="PTHR13587">
    <property type="entry name" value="INTEGRATOR COMPLEX SUBUNIT 3"/>
    <property type="match status" value="1"/>
</dbReference>
<dbReference type="Pfam" id="PF10189">
    <property type="entry name" value="Ints3_N"/>
    <property type="match status" value="1"/>
</dbReference>
<accession>A0AA39DXK3</accession>
<organism evidence="8 9">
    <name type="scientific">Vitis rotundifolia</name>
    <name type="common">Muscadine grape</name>
    <dbReference type="NCBI Taxonomy" id="103349"/>
    <lineage>
        <taxon>Eukaryota</taxon>
        <taxon>Viridiplantae</taxon>
        <taxon>Streptophyta</taxon>
        <taxon>Embryophyta</taxon>
        <taxon>Tracheophyta</taxon>
        <taxon>Spermatophyta</taxon>
        <taxon>Magnoliopsida</taxon>
        <taxon>eudicotyledons</taxon>
        <taxon>Gunneridae</taxon>
        <taxon>Pentapetalae</taxon>
        <taxon>rosids</taxon>
        <taxon>Vitales</taxon>
        <taxon>Vitaceae</taxon>
        <taxon>Viteae</taxon>
        <taxon>Vitis</taxon>
    </lineage>
</organism>
<comment type="similarity">
    <text evidence="3">Belongs to the Integrator subunit 3 family.</text>
</comment>
<dbReference type="GO" id="GO:0005634">
    <property type="term" value="C:nucleus"/>
    <property type="evidence" value="ECO:0007669"/>
    <property type="project" value="UniProtKB-SubCell"/>
</dbReference>
<dbReference type="InterPro" id="IPR019333">
    <property type="entry name" value="INTS3_N"/>
</dbReference>
<sequence length="1005" mass="113649">MASKLLKIGSLEAQSQIELSLRQAFELLEPQLRPPFPLTIPTPEEYLQLNWAILYGVLCEPHFAKIQIKYLHAIVTDGYCFFVSLLTRIVNELYFKLVESARIQLIWLVSEMIYVSAEGIDGVLVSLLRQIVGGDFSDGNLWLCFELVSLFLSKWNWLVEEGPLVLRSGLYTYLRVLADHCRFPGDLKLEALRRIEIEFCIRVLREQFHLCLKIGRDLLRLLQDLVHVPEFRAVWKDLVLNPGEFKTQGFEDVSQLYRERTSSRYFLLRITPEMESQLRFLLTHVKLGSQKRHQAWFMRKFLCGSERETLICDIVRFICCGHHPSNDIIQSDVMPRWAVIGWLLKSCRKSYVEANVKLALFYDWLFFDERIDNIMNIEPAMLLMVNSVPKYVDMTHTLLEFLLLLVDNYDIERKDIIVRGVASAFNMLVKKGVVGSIHVLTSCDALSPSLKEWLGRFLKAGISKEVQPSHLPRPSVPSSILPSSTTLETQTAVMGELIASKCATNDGVGTKAFDASVPISVEVVEPVMSCSSLVVTSESLDDAIENWVQRLGETVRKSNTIDIQILEKILLSFANLDGHKVTGDFALSPQSLSSKIAKELELNGYKLFSPLESIPNNSNCDDEVHSATALIIRTFIFSQHERLQEMLLSWSKHGFPVGKCLLSYALRLAYEAHAAGYLGNVMVPDNSVKVNDLGMPLLVFHMDVYFSFLNGGRKDPPEADLSTSKMDHQLVAKLVDGAFSAYRCFLMYSRNGLHKEADMTLARLLFSDLVSCSKWEKKMLRFSFCSIFCHLSDLSTGEEDIIKLLVALLDHANIVFMQFEIALKKFSIFGENTETIFYLIKNSLNWGFEEQHKVWGLIRSELAVSKVQVEKLILEIFCSGILDPNSASIAVEGLLMLCSCCMPTPELVGAIMLLPNNAFQDFSAAVLATWAVSNASMLFDSLANFLEKLDSKKGDFTLFSSTGIRINHSAILWLLNYFNTQGMKGNDILNKLSVNIPDMKSILQL</sequence>
<evidence type="ECO:0000256" key="1">
    <source>
        <dbReference type="ARBA" id="ARBA00004123"/>
    </source>
</evidence>
<evidence type="ECO:0000259" key="6">
    <source>
        <dbReference type="Pfam" id="PF10189"/>
    </source>
</evidence>
<gene>
    <name evidence="8" type="ORF">PVL29_007996</name>
</gene>
<evidence type="ECO:0000259" key="7">
    <source>
        <dbReference type="Pfam" id="PF24566"/>
    </source>
</evidence>
<dbReference type="GO" id="GO:0005737">
    <property type="term" value="C:cytoplasm"/>
    <property type="evidence" value="ECO:0007669"/>
    <property type="project" value="UniProtKB-SubCell"/>
</dbReference>
<evidence type="ECO:0000313" key="8">
    <source>
        <dbReference type="EMBL" id="KAJ9699175.1"/>
    </source>
</evidence>
<evidence type="ECO:0008006" key="10">
    <source>
        <dbReference type="Google" id="ProtNLM"/>
    </source>
</evidence>
<evidence type="ECO:0000256" key="2">
    <source>
        <dbReference type="ARBA" id="ARBA00004496"/>
    </source>
</evidence>
<proteinExistence type="inferred from homology"/>
<protein>
    <recommendedName>
        <fullName evidence="10">Integrator complex subunit 3</fullName>
    </recommendedName>
</protein>